<evidence type="ECO:0000256" key="2">
    <source>
        <dbReference type="PROSITE-ProRule" id="PRU00335"/>
    </source>
</evidence>
<dbReference type="Gene3D" id="1.10.357.10">
    <property type="entry name" value="Tetracycline Repressor, domain 2"/>
    <property type="match status" value="1"/>
</dbReference>
<dbReference type="Proteomes" id="UP000289805">
    <property type="component" value="Unassembled WGS sequence"/>
</dbReference>
<keyword evidence="7" id="KW-1185">Reference proteome</keyword>
<dbReference type="STRING" id="1713.GCA_000718325_02272"/>
<dbReference type="InterPro" id="IPR050109">
    <property type="entry name" value="HTH-type_TetR-like_transc_reg"/>
</dbReference>
<dbReference type="PANTHER" id="PTHR30055:SF239">
    <property type="entry name" value="TRANSCRIPTIONAL REGULATORY PROTEIN"/>
    <property type="match status" value="1"/>
</dbReference>
<dbReference type="OrthoDB" id="3218408at2"/>
<dbReference type="PROSITE" id="PS50977">
    <property type="entry name" value="HTH_TETR_2"/>
    <property type="match status" value="1"/>
</dbReference>
<proteinExistence type="predicted"/>
<name>A0A4Q1L0J8_9CELL</name>
<feature type="domain" description="HTH tetR-type" evidence="3">
    <location>
        <begin position="6"/>
        <end position="66"/>
    </location>
</feature>
<keyword evidence="1 2" id="KW-0238">DNA-binding</keyword>
<dbReference type="EMBL" id="SDJQ01000008">
    <property type="protein sequence ID" value="RXR35174.1"/>
    <property type="molecule type" value="Genomic_DNA"/>
</dbReference>
<evidence type="ECO:0000259" key="3">
    <source>
        <dbReference type="PROSITE" id="PS50977"/>
    </source>
</evidence>
<protein>
    <submittedName>
        <fullName evidence="5">TetR/AcrR family transcriptional regulator</fullName>
    </submittedName>
</protein>
<organism evidence="5 6">
    <name type="scientific">Oerskovia turbata</name>
    <dbReference type="NCBI Taxonomy" id="1713"/>
    <lineage>
        <taxon>Bacteria</taxon>
        <taxon>Bacillati</taxon>
        <taxon>Actinomycetota</taxon>
        <taxon>Actinomycetes</taxon>
        <taxon>Micrococcales</taxon>
        <taxon>Cellulomonadaceae</taxon>
        <taxon>Oerskovia</taxon>
    </lineage>
</organism>
<comment type="caution">
    <text evidence="5">The sequence shown here is derived from an EMBL/GenBank/DDBJ whole genome shotgun (WGS) entry which is preliminary data.</text>
</comment>
<evidence type="ECO:0000313" key="5">
    <source>
        <dbReference type="EMBL" id="RXR35174.1"/>
    </source>
</evidence>
<feature type="DNA-binding region" description="H-T-H motif" evidence="2">
    <location>
        <begin position="29"/>
        <end position="48"/>
    </location>
</feature>
<dbReference type="SUPFAM" id="SSF46689">
    <property type="entry name" value="Homeodomain-like"/>
    <property type="match status" value="1"/>
</dbReference>
<reference evidence="6 7" key="1">
    <citation type="submission" date="2019-01" db="EMBL/GenBank/DDBJ databases">
        <title>Oerskovia turbata Genome sequencing and assembly.</title>
        <authorList>
            <person name="Dou T."/>
        </authorList>
    </citation>
    <scope>NUCLEOTIDE SEQUENCE [LARGE SCALE GENOMIC DNA]</scope>
    <source>
        <strain evidence="5 6">JCM12123</strain>
        <strain evidence="4 7">JCM3160</strain>
    </source>
</reference>
<accession>A0A4Q1L0J8</accession>
<dbReference type="InterPro" id="IPR001647">
    <property type="entry name" value="HTH_TetR"/>
</dbReference>
<dbReference type="PANTHER" id="PTHR30055">
    <property type="entry name" value="HTH-TYPE TRANSCRIPTIONAL REGULATOR RUTR"/>
    <property type="match status" value="1"/>
</dbReference>
<evidence type="ECO:0000256" key="1">
    <source>
        <dbReference type="ARBA" id="ARBA00023125"/>
    </source>
</evidence>
<dbReference type="GO" id="GO:0003700">
    <property type="term" value="F:DNA-binding transcription factor activity"/>
    <property type="evidence" value="ECO:0007669"/>
    <property type="project" value="TreeGrafter"/>
</dbReference>
<evidence type="ECO:0000313" key="4">
    <source>
        <dbReference type="EMBL" id="RXR25028.1"/>
    </source>
</evidence>
<dbReference type="Pfam" id="PF00440">
    <property type="entry name" value="TetR_N"/>
    <property type="match status" value="1"/>
</dbReference>
<sequence>MPPTTRLDATAWVDAAYDAFTTAGLDAVKIEPVARTLGATKGSFYWHFADRQALVDAVLARWETETARIVEEVEATPGSPADQLAALFTAVTRRRSPRTGEQLLYAQTDLPGVAAAMNRVTTQRLDVVTRLLRAAGFSPAEARARATIALATVVGAEHLTLATPDLAPTGDDARTMRDLSLTMILGRG</sequence>
<dbReference type="EMBL" id="SDJR01000007">
    <property type="protein sequence ID" value="RXR25028.1"/>
    <property type="molecule type" value="Genomic_DNA"/>
</dbReference>
<dbReference type="AlphaFoldDB" id="A0A4Q1L0J8"/>
<evidence type="ECO:0000313" key="6">
    <source>
        <dbReference type="Proteomes" id="UP000289805"/>
    </source>
</evidence>
<gene>
    <name evidence="4" type="ORF">EQW73_12125</name>
    <name evidence="5" type="ORF">EQW78_06095</name>
</gene>
<dbReference type="InterPro" id="IPR009057">
    <property type="entry name" value="Homeodomain-like_sf"/>
</dbReference>
<dbReference type="PRINTS" id="PR00455">
    <property type="entry name" value="HTHTETR"/>
</dbReference>
<dbReference type="GO" id="GO:0000976">
    <property type="term" value="F:transcription cis-regulatory region binding"/>
    <property type="evidence" value="ECO:0007669"/>
    <property type="project" value="TreeGrafter"/>
</dbReference>
<evidence type="ECO:0000313" key="7">
    <source>
        <dbReference type="Proteomes" id="UP000290517"/>
    </source>
</evidence>
<dbReference type="RefSeq" id="WP_030151779.1">
    <property type="nucleotide sequence ID" value="NZ_JOFV01000009.1"/>
</dbReference>
<dbReference type="Proteomes" id="UP000290517">
    <property type="component" value="Unassembled WGS sequence"/>
</dbReference>